<dbReference type="EMBL" id="PNXY01000002">
    <property type="protein sequence ID" value="PMS33740.1"/>
    <property type="molecule type" value="Genomic_DNA"/>
</dbReference>
<dbReference type="Pfam" id="PF05899">
    <property type="entry name" value="Cupin_3"/>
    <property type="match status" value="1"/>
</dbReference>
<evidence type="ECO:0000313" key="2">
    <source>
        <dbReference type="EMBL" id="CAB3669698.1"/>
    </source>
</evidence>
<dbReference type="EMBL" id="CADIJZ010000006">
    <property type="protein sequence ID" value="CAB3669698.1"/>
    <property type="molecule type" value="Genomic_DNA"/>
</dbReference>
<dbReference type="Proteomes" id="UP000235659">
    <property type="component" value="Unassembled WGS sequence"/>
</dbReference>
<dbReference type="PANTHER" id="PTHR40943:SF1">
    <property type="entry name" value="CYTOPLASMIC PROTEIN"/>
    <property type="match status" value="1"/>
</dbReference>
<reference evidence="2 5" key="2">
    <citation type="submission" date="2020-04" db="EMBL/GenBank/DDBJ databases">
        <authorList>
            <person name="De Canck E."/>
        </authorList>
    </citation>
    <scope>NUCLEOTIDE SEQUENCE [LARGE SCALE GENOMIC DNA]</scope>
    <source>
        <strain evidence="2 5">LMG 27174</strain>
    </source>
</reference>
<dbReference type="InterPro" id="IPR008579">
    <property type="entry name" value="UGlyAH_Cupin_dom"/>
</dbReference>
<dbReference type="Proteomes" id="UP000494205">
    <property type="component" value="Unassembled WGS sequence"/>
</dbReference>
<sequence length="122" mass="13816">MEQLTFERVCKIDPTQLQENMSYPADEMLITGRPKRISRPLVDFEPSRPGVGFWEAEVGAWKFVYPSNRNEIFHVLEGTFSLESETTPQTEFSKGDTGVIPAGFSGTLRVTEAVRKIYVLLT</sequence>
<keyword evidence="4" id="KW-1185">Reference proteome</keyword>
<evidence type="ECO:0000259" key="1">
    <source>
        <dbReference type="Pfam" id="PF05899"/>
    </source>
</evidence>
<dbReference type="InterPro" id="IPR014710">
    <property type="entry name" value="RmlC-like_jellyroll"/>
</dbReference>
<evidence type="ECO:0000313" key="5">
    <source>
        <dbReference type="Proteomes" id="UP000494205"/>
    </source>
</evidence>
<evidence type="ECO:0000313" key="4">
    <source>
        <dbReference type="Proteomes" id="UP000235659"/>
    </source>
</evidence>
<reference evidence="3 4" key="1">
    <citation type="submission" date="2018-01" db="EMBL/GenBank/DDBJ databases">
        <title>Whole genome analyses suggest that Burkholderia sensu lato contains two further novel genera in the rhizoxinica-symbiotica group Mycetohabitans gen. nov., and Trinickia gen. nov.: implications for the evolution of diazotrophy and nodulation in the Burkholderiaceae.</title>
        <authorList>
            <person name="Estrada-de los Santos P."/>
            <person name="Palmer M."/>
            <person name="Chavez-Ramirez B."/>
            <person name="Beukes C."/>
            <person name="Steenkamp E.T."/>
            <person name="Hirsch A.M."/>
            <person name="Manyaka P."/>
            <person name="Maluk M."/>
            <person name="Lafos M."/>
            <person name="Crook M."/>
            <person name="Gross E."/>
            <person name="Simon M.F."/>
            <person name="Bueno dos Reis Junior F."/>
            <person name="Poole P.S."/>
            <person name="Venter S.N."/>
            <person name="James E.K."/>
        </authorList>
    </citation>
    <scope>NUCLEOTIDE SEQUENCE [LARGE SCALE GENOMIC DNA]</scope>
    <source>
        <strain evidence="3 4">WSM 3937</strain>
    </source>
</reference>
<evidence type="ECO:0000313" key="3">
    <source>
        <dbReference type="EMBL" id="PMS33740.1"/>
    </source>
</evidence>
<dbReference type="InterPro" id="IPR011051">
    <property type="entry name" value="RmlC_Cupin_sf"/>
</dbReference>
<proteinExistence type="predicted"/>
<dbReference type="RefSeq" id="WP_102630911.1">
    <property type="nucleotide sequence ID" value="NZ_CADIJZ010000006.1"/>
</dbReference>
<dbReference type="AlphaFoldDB" id="A0A2N7WWI2"/>
<name>A0A2N7WWI2_9BURK</name>
<feature type="domain" description="(S)-ureidoglycine aminohydrolase cupin" evidence="1">
    <location>
        <begin position="52"/>
        <end position="118"/>
    </location>
</feature>
<dbReference type="SUPFAM" id="SSF51182">
    <property type="entry name" value="RmlC-like cupins"/>
    <property type="match status" value="1"/>
</dbReference>
<dbReference type="PANTHER" id="PTHR40943">
    <property type="entry name" value="CYTOPLASMIC PROTEIN-RELATED"/>
    <property type="match status" value="1"/>
</dbReference>
<protein>
    <recommendedName>
        <fullName evidence="1">(S)-ureidoglycine aminohydrolase cupin domain-containing protein</fullName>
    </recommendedName>
</protein>
<dbReference type="OrthoDB" id="9799053at2"/>
<organism evidence="2 5">
    <name type="scientific">Paraburkholderia rhynchosiae</name>
    <dbReference type="NCBI Taxonomy" id="487049"/>
    <lineage>
        <taxon>Bacteria</taxon>
        <taxon>Pseudomonadati</taxon>
        <taxon>Pseudomonadota</taxon>
        <taxon>Betaproteobacteria</taxon>
        <taxon>Burkholderiales</taxon>
        <taxon>Burkholderiaceae</taxon>
        <taxon>Paraburkholderia</taxon>
    </lineage>
</organism>
<accession>A0A2N7WWI2</accession>
<gene>
    <name evidence="3" type="ORF">C0Z16_04215</name>
    <name evidence="2" type="ORF">LMG27174_02086</name>
</gene>
<dbReference type="Gene3D" id="2.60.120.10">
    <property type="entry name" value="Jelly Rolls"/>
    <property type="match status" value="1"/>
</dbReference>